<reference evidence="1 2" key="1">
    <citation type="journal article" date="2014" name="Science">
        <title>Plant genetics. Early allopolyploid evolution in the post-Neolithic Brassica napus oilseed genome.</title>
        <authorList>
            <person name="Chalhoub B."/>
            <person name="Denoeud F."/>
            <person name="Liu S."/>
            <person name="Parkin I.A."/>
            <person name="Tang H."/>
            <person name="Wang X."/>
            <person name="Chiquet J."/>
            <person name="Belcram H."/>
            <person name="Tong C."/>
            <person name="Samans B."/>
            <person name="Correa M."/>
            <person name="Da Silva C."/>
            <person name="Just J."/>
            <person name="Falentin C."/>
            <person name="Koh C.S."/>
            <person name="Le Clainche I."/>
            <person name="Bernard M."/>
            <person name="Bento P."/>
            <person name="Noel B."/>
            <person name="Labadie K."/>
            <person name="Alberti A."/>
            <person name="Charles M."/>
            <person name="Arnaud D."/>
            <person name="Guo H."/>
            <person name="Daviaud C."/>
            <person name="Alamery S."/>
            <person name="Jabbari K."/>
            <person name="Zhao M."/>
            <person name="Edger P.P."/>
            <person name="Chelaifa H."/>
            <person name="Tack D."/>
            <person name="Lassalle G."/>
            <person name="Mestiri I."/>
            <person name="Schnel N."/>
            <person name="Le Paslier M.C."/>
            <person name="Fan G."/>
            <person name="Renault V."/>
            <person name="Bayer P.E."/>
            <person name="Golicz A.A."/>
            <person name="Manoli S."/>
            <person name="Lee T.H."/>
            <person name="Thi V.H."/>
            <person name="Chalabi S."/>
            <person name="Hu Q."/>
            <person name="Fan C."/>
            <person name="Tollenaere R."/>
            <person name="Lu Y."/>
            <person name="Battail C."/>
            <person name="Shen J."/>
            <person name="Sidebottom C.H."/>
            <person name="Wang X."/>
            <person name="Canaguier A."/>
            <person name="Chauveau A."/>
            <person name="Berard A."/>
            <person name="Deniot G."/>
            <person name="Guan M."/>
            <person name="Liu Z."/>
            <person name="Sun F."/>
            <person name="Lim Y.P."/>
            <person name="Lyons E."/>
            <person name="Town C.D."/>
            <person name="Bancroft I."/>
            <person name="Wang X."/>
            <person name="Meng J."/>
            <person name="Ma J."/>
            <person name="Pires J.C."/>
            <person name="King G.J."/>
            <person name="Brunel D."/>
            <person name="Delourme R."/>
            <person name="Renard M."/>
            <person name="Aury J.M."/>
            <person name="Adams K.L."/>
            <person name="Batley J."/>
            <person name="Snowdon R.J."/>
            <person name="Tost J."/>
            <person name="Edwards D."/>
            <person name="Zhou Y."/>
            <person name="Hua W."/>
            <person name="Sharpe A.G."/>
            <person name="Paterson A.H."/>
            <person name="Guan C."/>
            <person name="Wincker P."/>
        </authorList>
    </citation>
    <scope>NUCLEOTIDE SEQUENCE [LARGE SCALE GENOMIC DNA]</scope>
    <source>
        <strain evidence="2">cv. Darmor-bzh</strain>
    </source>
</reference>
<proteinExistence type="predicted"/>
<name>A0A078H5I0_BRANA</name>
<gene>
    <name evidence="1" type="primary">BnaC09g22020D</name>
    <name evidence="1" type="ORF">GSBRNA2T00053768001</name>
</gene>
<protein>
    <submittedName>
        <fullName evidence="1">BnaC09g22020D protein</fullName>
    </submittedName>
</protein>
<dbReference type="EMBL" id="LK032306">
    <property type="protein sequence ID" value="CDY33106.1"/>
    <property type="molecule type" value="Genomic_DNA"/>
</dbReference>
<dbReference type="AlphaFoldDB" id="A0A078H5I0"/>
<accession>A0A078H5I0</accession>
<dbReference type="Proteomes" id="UP000028999">
    <property type="component" value="Unassembled WGS sequence"/>
</dbReference>
<dbReference type="Gramene" id="CDY33106">
    <property type="protein sequence ID" value="CDY33106"/>
    <property type="gene ID" value="GSBRNA2T00053768001"/>
</dbReference>
<sequence>MVAMVLTMRAGFLKTMVKSNNNDPPPSGGK</sequence>
<evidence type="ECO:0000313" key="2">
    <source>
        <dbReference type="Proteomes" id="UP000028999"/>
    </source>
</evidence>
<keyword evidence="2" id="KW-1185">Reference proteome</keyword>
<organism evidence="1 2">
    <name type="scientific">Brassica napus</name>
    <name type="common">Rape</name>
    <dbReference type="NCBI Taxonomy" id="3708"/>
    <lineage>
        <taxon>Eukaryota</taxon>
        <taxon>Viridiplantae</taxon>
        <taxon>Streptophyta</taxon>
        <taxon>Embryophyta</taxon>
        <taxon>Tracheophyta</taxon>
        <taxon>Spermatophyta</taxon>
        <taxon>Magnoliopsida</taxon>
        <taxon>eudicotyledons</taxon>
        <taxon>Gunneridae</taxon>
        <taxon>Pentapetalae</taxon>
        <taxon>rosids</taxon>
        <taxon>malvids</taxon>
        <taxon>Brassicales</taxon>
        <taxon>Brassicaceae</taxon>
        <taxon>Brassiceae</taxon>
        <taxon>Brassica</taxon>
    </lineage>
</organism>
<evidence type="ECO:0000313" key="1">
    <source>
        <dbReference type="EMBL" id="CDY33106.1"/>
    </source>
</evidence>
<dbReference type="PaxDb" id="3708-A0A078H5I0"/>